<keyword evidence="2" id="KW-0732">Signal</keyword>
<keyword evidence="1" id="KW-0812">Transmembrane</keyword>
<dbReference type="RefSeq" id="WP_261695977.1">
    <property type="nucleotide sequence ID" value="NZ_CP104694.1"/>
</dbReference>
<dbReference type="Proteomes" id="UP001064632">
    <property type="component" value="Chromosome"/>
</dbReference>
<feature type="signal peptide" evidence="2">
    <location>
        <begin position="1"/>
        <end position="24"/>
    </location>
</feature>
<evidence type="ECO:0000313" key="3">
    <source>
        <dbReference type="EMBL" id="UXI69019.1"/>
    </source>
</evidence>
<evidence type="ECO:0000313" key="4">
    <source>
        <dbReference type="Proteomes" id="UP001064632"/>
    </source>
</evidence>
<dbReference type="Pfam" id="PF13163">
    <property type="entry name" value="DUF3999"/>
    <property type="match status" value="1"/>
</dbReference>
<organism evidence="3 4">
    <name type="scientific">Tahibacter amnicola</name>
    <dbReference type="NCBI Taxonomy" id="2976241"/>
    <lineage>
        <taxon>Bacteria</taxon>
        <taxon>Pseudomonadati</taxon>
        <taxon>Pseudomonadota</taxon>
        <taxon>Gammaproteobacteria</taxon>
        <taxon>Lysobacterales</taxon>
        <taxon>Rhodanobacteraceae</taxon>
        <taxon>Tahibacter</taxon>
    </lineage>
</organism>
<proteinExistence type="predicted"/>
<keyword evidence="4" id="KW-1185">Reference proteome</keyword>
<keyword evidence="1" id="KW-1133">Transmembrane helix</keyword>
<sequence>MNALPWTLRAGLAAALVFCSTADAGQRTDYAREWPLTLSRDDGGAYRVTLTEAIYASVQNPALTDIEVFNANGESVPAALFGPEAPLARHSGPQSMDLRWFPLPAADSADNRGGAWELHAERDDSGRVSRVDVRILDPTAPKPPSRAVLLDVSQIHDTIGTLRFEWDSRKVPVTATYVIEESADLNHWRATPLRGSLVRISNNGAEVVRDFIPLHGRYGPYLRLTPLNDNEAVTFTRISADFESTPVEPTWSWLPVDGRRVEDAQGVHFEYELPGRIPAARVDLLPGTGNSVFEWRLSSRDRTEGTWTFRGGPWMSYEVSAGGAVERSAQRAIDPAARDRYWRVDAAVPGGGQPQLRLGYRPEVIVFLAQGPGPFSIAAGSVKSHRADAPIVALVNELRARRGGQWQPSAAYPATARQLAGSQALVTPAPPPRPVDWKSWLLWALLAGGTLVVVGLALQLLRKPEPPPGE</sequence>
<accession>A0ABY6BG77</accession>
<feature type="transmembrane region" description="Helical" evidence="1">
    <location>
        <begin position="440"/>
        <end position="461"/>
    </location>
</feature>
<keyword evidence="1" id="KW-0472">Membrane</keyword>
<evidence type="ECO:0000256" key="1">
    <source>
        <dbReference type="SAM" id="Phobius"/>
    </source>
</evidence>
<protein>
    <submittedName>
        <fullName evidence="3">DUF3999 domain-containing protein</fullName>
    </submittedName>
</protein>
<name>A0ABY6BG77_9GAMM</name>
<reference evidence="3" key="1">
    <citation type="submission" date="2022-09" db="EMBL/GenBank/DDBJ databases">
        <title>Tahibacter sp. nov., isolated from a fresh water.</title>
        <authorList>
            <person name="Baek J.H."/>
            <person name="Lee J.K."/>
            <person name="Kim J.M."/>
            <person name="Jeon C.O."/>
        </authorList>
    </citation>
    <scope>NUCLEOTIDE SEQUENCE</scope>
    <source>
        <strain evidence="3">W38</strain>
    </source>
</reference>
<gene>
    <name evidence="3" type="ORF">N4264_05020</name>
</gene>
<dbReference type="InterPro" id="IPR025060">
    <property type="entry name" value="DUF3999"/>
</dbReference>
<evidence type="ECO:0000256" key="2">
    <source>
        <dbReference type="SAM" id="SignalP"/>
    </source>
</evidence>
<dbReference type="EMBL" id="CP104694">
    <property type="protein sequence ID" value="UXI69019.1"/>
    <property type="molecule type" value="Genomic_DNA"/>
</dbReference>
<feature type="chain" id="PRO_5046015116" evidence="2">
    <location>
        <begin position="25"/>
        <end position="470"/>
    </location>
</feature>